<feature type="region of interest" description="Disordered" evidence="1">
    <location>
        <begin position="1"/>
        <end position="29"/>
    </location>
</feature>
<sequence>MADPSRRASLSAVKPNQTPGSTEQQQYSTADLYSVNSLSSFSFGNASSTIPRSTTPPIGPHDVDSDDHAGSQFDVTPRPSVFNHAAGLPSPYHTQQSLQDLPGPSHQEQSLEANSRRGYHSLSPSTSLSSLPASEGVVFDDELYYSDDDNIEISSARFTGSVDAHSVRYDGSTTDFQRASAASFASGHGERRVSLPIAVPDPTGGRERENSILTLRRPSKSLENEGIIANSLPSPSPSATFDSEASSVPSTDNDWKGIRARQDKGKQKAQDPPLMTAPPITIPPLSASSHMQDFDLDWNQLGRGITSFEQPSYTAGEPSNESRRGSTNSLFPWLRRGSTSTASVFSNDDPFFRAVGNLWAPDYRKQQRMWTFARERSDGPGSPTAHSIKKSRGSLGDSSRFGITSITSGAQRERDKEAWRSPLNWRGMPTGSQEVWTNELVGRFKVDRRAAPMVRPGGDNLGYGNETKRRLIVEHFRDGFTRTTARSNDPSMLVHKHSRTIAFSISRFYRHSTKSSHVHKEHNNVAANMVLLAPKKVQEAYTSTTSTRRLESHGLLEDKRPPSRGQPIIRKRPSFDPTASTGSTSSSAASSQQSSRPSSMSASSRRERPVDWDSDDDEPPPPKTPYSEAYGAVESSQLDQYRATNMVGIDDSSSFLARIFRSNKRSEFAVTKHVVYEPAWLTLEPRNKAEQTQRVVDNLNQSFQEVGLLQTGRPRAGKEKDKSKDQKKEVKGSGIFQEIPDDVLYMLLPLWPSDTDPLTASQEMGYVRPVVDRQYLLVCYKTSEVTSPRGSKRTSPTSSWELKDRDGRDLLLPAFNVTGRVLSHRDIQGSGMRVSEGIAVNGPLSEAYSQMPPVRREDETTTVMIAICRNREAGVEFLPEGLLELGLCRALNAYPPGTIAEEAEAMGKPAPVIELTPIGRAVIAMAWVGGLAVTSFGPST</sequence>
<accession>A0A0D7BK80</accession>
<feature type="region of interest" description="Disordered" evidence="1">
    <location>
        <begin position="227"/>
        <end position="256"/>
    </location>
</feature>
<dbReference type="STRING" id="1314674.A0A0D7BK80"/>
<feature type="compositionally biased region" description="Low complexity" evidence="1">
    <location>
        <begin position="121"/>
        <end position="132"/>
    </location>
</feature>
<feature type="region of interest" description="Disordered" evidence="1">
    <location>
        <begin position="540"/>
        <end position="634"/>
    </location>
</feature>
<feature type="region of interest" description="Disordered" evidence="1">
    <location>
        <begin position="709"/>
        <end position="732"/>
    </location>
</feature>
<dbReference type="Proteomes" id="UP000054007">
    <property type="component" value="Unassembled WGS sequence"/>
</dbReference>
<protein>
    <submittedName>
        <fullName evidence="2">Uncharacterized protein</fullName>
    </submittedName>
</protein>
<reference evidence="2 3" key="1">
    <citation type="journal article" date="2015" name="Fungal Genet. Biol.">
        <title>Evolution of novel wood decay mechanisms in Agaricales revealed by the genome sequences of Fistulina hepatica and Cylindrobasidium torrendii.</title>
        <authorList>
            <person name="Floudas D."/>
            <person name="Held B.W."/>
            <person name="Riley R."/>
            <person name="Nagy L.G."/>
            <person name="Koehler G."/>
            <person name="Ransdell A.S."/>
            <person name="Younus H."/>
            <person name="Chow J."/>
            <person name="Chiniquy J."/>
            <person name="Lipzen A."/>
            <person name="Tritt A."/>
            <person name="Sun H."/>
            <person name="Haridas S."/>
            <person name="LaButti K."/>
            <person name="Ohm R.A."/>
            <person name="Kues U."/>
            <person name="Blanchette R.A."/>
            <person name="Grigoriev I.V."/>
            <person name="Minto R.E."/>
            <person name="Hibbett D.S."/>
        </authorList>
    </citation>
    <scope>NUCLEOTIDE SEQUENCE [LARGE SCALE GENOMIC DNA]</scope>
    <source>
        <strain evidence="2 3">FP15055 ss-10</strain>
    </source>
</reference>
<feature type="compositionally biased region" description="Basic and acidic residues" evidence="1">
    <location>
        <begin position="716"/>
        <end position="731"/>
    </location>
</feature>
<feature type="region of interest" description="Disordered" evidence="1">
    <location>
        <begin position="308"/>
        <end position="327"/>
    </location>
</feature>
<feature type="compositionally biased region" description="Basic and acidic residues" evidence="1">
    <location>
        <begin position="548"/>
        <end position="561"/>
    </location>
</feature>
<dbReference type="AlphaFoldDB" id="A0A0D7BK80"/>
<evidence type="ECO:0000256" key="1">
    <source>
        <dbReference type="SAM" id="MobiDB-lite"/>
    </source>
</evidence>
<feature type="region of interest" description="Disordered" evidence="1">
    <location>
        <begin position="375"/>
        <end position="402"/>
    </location>
</feature>
<proteinExistence type="predicted"/>
<dbReference type="EMBL" id="KN880465">
    <property type="protein sequence ID" value="KIY70640.1"/>
    <property type="molecule type" value="Genomic_DNA"/>
</dbReference>
<organism evidence="2 3">
    <name type="scientific">Cylindrobasidium torrendii FP15055 ss-10</name>
    <dbReference type="NCBI Taxonomy" id="1314674"/>
    <lineage>
        <taxon>Eukaryota</taxon>
        <taxon>Fungi</taxon>
        <taxon>Dikarya</taxon>
        <taxon>Basidiomycota</taxon>
        <taxon>Agaricomycotina</taxon>
        <taxon>Agaricomycetes</taxon>
        <taxon>Agaricomycetidae</taxon>
        <taxon>Agaricales</taxon>
        <taxon>Marasmiineae</taxon>
        <taxon>Physalacriaceae</taxon>
        <taxon>Cylindrobasidium</taxon>
    </lineage>
</organism>
<feature type="compositionally biased region" description="Low complexity" evidence="1">
    <location>
        <begin position="578"/>
        <end position="603"/>
    </location>
</feature>
<keyword evidence="3" id="KW-1185">Reference proteome</keyword>
<evidence type="ECO:0000313" key="2">
    <source>
        <dbReference type="EMBL" id="KIY70640.1"/>
    </source>
</evidence>
<dbReference type="OrthoDB" id="3357948at2759"/>
<evidence type="ECO:0000313" key="3">
    <source>
        <dbReference type="Proteomes" id="UP000054007"/>
    </source>
</evidence>
<feature type="compositionally biased region" description="Polar residues" evidence="1">
    <location>
        <begin position="231"/>
        <end position="252"/>
    </location>
</feature>
<name>A0A0D7BK80_9AGAR</name>
<feature type="region of interest" description="Disordered" evidence="1">
    <location>
        <begin position="44"/>
        <end position="132"/>
    </location>
</feature>
<gene>
    <name evidence="2" type="ORF">CYLTODRAFT_419594</name>
</gene>
<feature type="compositionally biased region" description="Polar residues" evidence="1">
    <location>
        <begin position="14"/>
        <end position="29"/>
    </location>
</feature>